<dbReference type="EMBL" id="CP020811">
    <property type="protein sequence ID" value="ART74404.1"/>
    <property type="molecule type" value="Genomic_DNA"/>
</dbReference>
<proteinExistence type="predicted"/>
<sequence length="207" mass="22893">MSELPALAELADEIDRLGRNVILHVQRVQDDLKLAGIRRHTKQWVVERVLSLPVDNLPDVADRDARLIALFAAFVGVTTPERFWAAAEESQSDQKVSATLSQFVINIFEPQGFQERIATELRSLATPLLAETNASDDTILRLQQLCVIARNTADLEDGPLANTLNRLADHADRSIAAYRHAREETEHLQAALAALPKTNETEPGATT</sequence>
<accession>A0A1Y0CH80</accession>
<dbReference type="Proteomes" id="UP000195331">
    <property type="component" value="Plasmid unnamed2"/>
</dbReference>
<protein>
    <submittedName>
        <fullName evidence="1">Uncharacterized protein</fullName>
    </submittedName>
</protein>
<keyword evidence="2" id="KW-1185">Reference proteome</keyword>
<keyword evidence="1" id="KW-0614">Plasmid</keyword>
<organism evidence="1 2">
    <name type="scientific">Mycobacterium dioxanotrophicus</name>
    <dbReference type="NCBI Taxonomy" id="482462"/>
    <lineage>
        <taxon>Bacteria</taxon>
        <taxon>Bacillati</taxon>
        <taxon>Actinomycetota</taxon>
        <taxon>Actinomycetes</taxon>
        <taxon>Mycobacteriales</taxon>
        <taxon>Mycobacteriaceae</taxon>
        <taxon>Mycobacterium</taxon>
    </lineage>
</organism>
<geneLocation type="plasmid" evidence="1 2">
    <name>unnamed2</name>
</geneLocation>
<dbReference type="AlphaFoldDB" id="A0A1Y0CH80"/>
<evidence type="ECO:0000313" key="1">
    <source>
        <dbReference type="EMBL" id="ART74404.1"/>
    </source>
</evidence>
<name>A0A1Y0CH80_9MYCO</name>
<reference evidence="1 2" key="1">
    <citation type="submission" date="2017-04" db="EMBL/GenBank/DDBJ databases">
        <title>Whole Genome Sequence of 1,4-Dioxane Degrading Bacterium Mycobacterium dioxanotrophicus PH-06.</title>
        <authorList>
            <person name="He Y."/>
        </authorList>
    </citation>
    <scope>NUCLEOTIDE SEQUENCE [LARGE SCALE GENOMIC DNA]</scope>
    <source>
        <strain evidence="1 2">PH-06</strain>
        <plasmid evidence="1 2">unnamed2</plasmid>
    </source>
</reference>
<gene>
    <name evidence="1" type="ORF">BTO20_37950</name>
</gene>
<dbReference type="RefSeq" id="WP_087083701.1">
    <property type="nucleotide sequence ID" value="NZ_CP020811.1"/>
</dbReference>
<evidence type="ECO:0000313" key="2">
    <source>
        <dbReference type="Proteomes" id="UP000195331"/>
    </source>
</evidence>
<dbReference type="KEGG" id="mdx:BTO20_37950"/>